<dbReference type="EMBL" id="CAJFDI010000005">
    <property type="protein sequence ID" value="CAD5231653.1"/>
    <property type="molecule type" value="Genomic_DNA"/>
</dbReference>
<comment type="similarity">
    <text evidence="2">Belongs to the SRP receptor beta subunit family.</text>
</comment>
<evidence type="ECO:0000256" key="2">
    <source>
        <dbReference type="ARBA" id="ARBA00005619"/>
    </source>
</evidence>
<evidence type="ECO:0000256" key="5">
    <source>
        <dbReference type="ARBA" id="ARBA00022741"/>
    </source>
</evidence>
<evidence type="ECO:0000313" key="15">
    <source>
        <dbReference type="WBParaSite" id="BXY_0369000.1"/>
    </source>
</evidence>
<comment type="subcellular location">
    <subcellularLocation>
        <location evidence="1">Endoplasmic reticulum membrane</location>
        <topology evidence="1">Single-pass membrane protein</topology>
    </subcellularLocation>
</comment>
<dbReference type="PANTHER" id="PTHR45909:SF1">
    <property type="entry name" value="ADP-RIBOSYLATION FACTOR-RELATED PROTEIN 1"/>
    <property type="match status" value="1"/>
</dbReference>
<keyword evidence="5" id="KW-0547">Nucleotide-binding</keyword>
<sequence length="253" mass="28544">MESNQEESREHVEHGFHKVIQGVDVDLSYTSLALPFIIGLVAILLTLVVFLRKKKSRNTVLILGLSDSGKTFIFSKFLGQGSDWECYKSMTENKATVDDVNNKPTELVDFPGAERLRSLLFETWLGRNVGQIRRILFLIDSDSFTKKARDIAEFLHDVLFAADQIPILICCNKQDLDTAKSSKAIRTLLEKELGLVCQTRNRTLESTAETTVRSLSPEGEFSWSKFSGNVEFKDLSALDEDQLDGVHQWIISP</sequence>
<keyword evidence="8" id="KW-0342">GTP-binding</keyword>
<dbReference type="InterPro" id="IPR019009">
    <property type="entry name" value="SRP_receptor_beta_su"/>
</dbReference>
<gene>
    <name evidence="12" type="ORF">BXYJ_LOCUS11749</name>
</gene>
<dbReference type="PANTHER" id="PTHR45909">
    <property type="entry name" value="ADP-RIBOSYLATION FACTOR-RELATED PROTEIN 1"/>
    <property type="match status" value="1"/>
</dbReference>
<evidence type="ECO:0000313" key="14">
    <source>
        <dbReference type="Proteomes" id="UP000659654"/>
    </source>
</evidence>
<evidence type="ECO:0000256" key="4">
    <source>
        <dbReference type="ARBA" id="ARBA00022692"/>
    </source>
</evidence>
<organism evidence="13 15">
    <name type="scientific">Bursaphelenchus xylophilus</name>
    <name type="common">Pinewood nematode worm</name>
    <name type="synonym">Aphelenchoides xylophilus</name>
    <dbReference type="NCBI Taxonomy" id="6326"/>
    <lineage>
        <taxon>Eukaryota</taxon>
        <taxon>Metazoa</taxon>
        <taxon>Ecdysozoa</taxon>
        <taxon>Nematoda</taxon>
        <taxon>Chromadorea</taxon>
        <taxon>Rhabditida</taxon>
        <taxon>Tylenchina</taxon>
        <taxon>Tylenchomorpha</taxon>
        <taxon>Aphelenchoidea</taxon>
        <taxon>Aphelenchoididae</taxon>
        <taxon>Bursaphelenchus</taxon>
    </lineage>
</organism>
<reference evidence="15" key="1">
    <citation type="submission" date="2016-11" db="UniProtKB">
        <authorList>
            <consortium name="WormBaseParasite"/>
        </authorList>
    </citation>
    <scope>IDENTIFICATION</scope>
</reference>
<dbReference type="EMBL" id="CAJFCV020000005">
    <property type="protein sequence ID" value="CAG9122912.1"/>
    <property type="molecule type" value="Genomic_DNA"/>
</dbReference>
<evidence type="ECO:0000256" key="9">
    <source>
        <dbReference type="ARBA" id="ARBA00023136"/>
    </source>
</evidence>
<dbReference type="InterPro" id="IPR027417">
    <property type="entry name" value="P-loop_NTPase"/>
</dbReference>
<evidence type="ECO:0000256" key="11">
    <source>
        <dbReference type="SAM" id="Phobius"/>
    </source>
</evidence>
<protein>
    <recommendedName>
        <fullName evidence="3">Signal recognition particle receptor subunit beta</fullName>
    </recommendedName>
</protein>
<dbReference type="eggNOG" id="KOG0090">
    <property type="taxonomic scope" value="Eukaryota"/>
</dbReference>
<evidence type="ECO:0000256" key="1">
    <source>
        <dbReference type="ARBA" id="ARBA00004389"/>
    </source>
</evidence>
<evidence type="ECO:0000313" key="13">
    <source>
        <dbReference type="Proteomes" id="UP000095284"/>
    </source>
</evidence>
<evidence type="ECO:0000256" key="8">
    <source>
        <dbReference type="ARBA" id="ARBA00023134"/>
    </source>
</evidence>
<evidence type="ECO:0000256" key="3">
    <source>
        <dbReference type="ARBA" id="ARBA00020256"/>
    </source>
</evidence>
<keyword evidence="10" id="KW-0675">Receptor</keyword>
<dbReference type="GO" id="GO:0005525">
    <property type="term" value="F:GTP binding"/>
    <property type="evidence" value="ECO:0007669"/>
    <property type="project" value="UniProtKB-KW"/>
</dbReference>
<feature type="transmembrane region" description="Helical" evidence="11">
    <location>
        <begin position="32"/>
        <end position="51"/>
    </location>
</feature>
<dbReference type="InterPro" id="IPR024156">
    <property type="entry name" value="Small_GTPase_ARF"/>
</dbReference>
<dbReference type="SMR" id="A0A1I7RSI6"/>
<dbReference type="GO" id="GO:0006886">
    <property type="term" value="P:intracellular protein transport"/>
    <property type="evidence" value="ECO:0007669"/>
    <property type="project" value="TreeGrafter"/>
</dbReference>
<dbReference type="Proteomes" id="UP000659654">
    <property type="component" value="Unassembled WGS sequence"/>
</dbReference>
<dbReference type="GO" id="GO:0005789">
    <property type="term" value="C:endoplasmic reticulum membrane"/>
    <property type="evidence" value="ECO:0007669"/>
    <property type="project" value="UniProtKB-SubCell"/>
</dbReference>
<keyword evidence="14" id="KW-1185">Reference proteome</keyword>
<dbReference type="GO" id="GO:0003924">
    <property type="term" value="F:GTPase activity"/>
    <property type="evidence" value="ECO:0007669"/>
    <property type="project" value="TreeGrafter"/>
</dbReference>
<reference evidence="12" key="2">
    <citation type="submission" date="2020-09" db="EMBL/GenBank/DDBJ databases">
        <authorList>
            <person name="Kikuchi T."/>
        </authorList>
    </citation>
    <scope>NUCLEOTIDE SEQUENCE</scope>
    <source>
        <strain evidence="12">Ka4C1</strain>
    </source>
</reference>
<keyword evidence="7 11" id="KW-1133">Transmembrane helix</keyword>
<accession>A0A1I7RSI6</accession>
<dbReference type="GO" id="GO:0005794">
    <property type="term" value="C:Golgi apparatus"/>
    <property type="evidence" value="ECO:0007669"/>
    <property type="project" value="TreeGrafter"/>
</dbReference>
<keyword evidence="4 11" id="KW-0812">Transmembrane</keyword>
<dbReference type="Proteomes" id="UP000582659">
    <property type="component" value="Unassembled WGS sequence"/>
</dbReference>
<dbReference type="Pfam" id="PF09439">
    <property type="entry name" value="SRPRB"/>
    <property type="match status" value="1"/>
</dbReference>
<keyword evidence="6" id="KW-0256">Endoplasmic reticulum</keyword>
<name>A0A1I7RSI6_BURXY</name>
<dbReference type="GO" id="GO:0034067">
    <property type="term" value="P:protein localization to Golgi apparatus"/>
    <property type="evidence" value="ECO:0007669"/>
    <property type="project" value="TreeGrafter"/>
</dbReference>
<dbReference type="OrthoDB" id="41266at2759"/>
<keyword evidence="9 11" id="KW-0472">Membrane</keyword>
<dbReference type="WBParaSite" id="BXY_0369000.1">
    <property type="protein sequence ID" value="BXY_0369000.1"/>
    <property type="gene ID" value="BXY_0369000"/>
</dbReference>
<evidence type="ECO:0000256" key="7">
    <source>
        <dbReference type="ARBA" id="ARBA00022989"/>
    </source>
</evidence>
<proteinExistence type="inferred from homology"/>
<dbReference type="Proteomes" id="UP000095284">
    <property type="component" value="Unplaced"/>
</dbReference>
<evidence type="ECO:0000256" key="6">
    <source>
        <dbReference type="ARBA" id="ARBA00022824"/>
    </source>
</evidence>
<evidence type="ECO:0000313" key="12">
    <source>
        <dbReference type="EMBL" id="CAD5231653.1"/>
    </source>
</evidence>
<dbReference type="Gene3D" id="3.40.50.300">
    <property type="entry name" value="P-loop containing nucleotide triphosphate hydrolases"/>
    <property type="match status" value="1"/>
</dbReference>
<dbReference type="AlphaFoldDB" id="A0A1I7RSI6"/>
<evidence type="ECO:0000256" key="10">
    <source>
        <dbReference type="ARBA" id="ARBA00023170"/>
    </source>
</evidence>
<dbReference type="GO" id="GO:0043001">
    <property type="term" value="P:Golgi to plasma membrane protein transport"/>
    <property type="evidence" value="ECO:0007669"/>
    <property type="project" value="TreeGrafter"/>
</dbReference>
<dbReference type="SUPFAM" id="SSF52540">
    <property type="entry name" value="P-loop containing nucleoside triphosphate hydrolases"/>
    <property type="match status" value="1"/>
</dbReference>